<dbReference type="InterPro" id="IPR037481">
    <property type="entry name" value="LacX"/>
</dbReference>
<dbReference type="RefSeq" id="WP_117853449.1">
    <property type="nucleotide sequence ID" value="NZ_JACOOT010000002.1"/>
</dbReference>
<dbReference type="PANTHER" id="PTHR11122">
    <property type="entry name" value="APOSPORY-ASSOCIATED PROTEIN C-RELATED"/>
    <property type="match status" value="1"/>
</dbReference>
<gene>
    <name evidence="1" type="ORF">H8S54_00655</name>
</gene>
<dbReference type="GO" id="GO:0005975">
    <property type="term" value="P:carbohydrate metabolic process"/>
    <property type="evidence" value="ECO:0007669"/>
    <property type="project" value="InterPro"/>
</dbReference>
<dbReference type="InterPro" id="IPR011013">
    <property type="entry name" value="Gal_mutarotase_sf_dom"/>
</dbReference>
<evidence type="ECO:0000313" key="2">
    <source>
        <dbReference type="Proteomes" id="UP000652847"/>
    </source>
</evidence>
<dbReference type="Gene3D" id="2.70.98.10">
    <property type="match status" value="1"/>
</dbReference>
<dbReference type="InterPro" id="IPR008183">
    <property type="entry name" value="Aldose_1/G6P_1-epimerase"/>
</dbReference>
<dbReference type="InterPro" id="IPR014718">
    <property type="entry name" value="GH-type_carb-bd"/>
</dbReference>
<sequence>MKRIIENDFLKVTIDDHGAELVSIYDKEKDREVIWQGDPKFWGRHAPVLFPNVGKHYNNHYRIHGQEYASKQHGFARDTDFTCIDSTPDSVTHQIRSTEDTRKVYPFDFVLRIRHILKGHTLTVSWKVANNSEGDMYFAIGGHPAFNVPVLPDTKRSDYRLTFDGQDSLTYLLLDPETGTAKADEEATLKLENGTCQIDDHMFDHDALVFDNQITKAGIALPDGTPYLEMRCLGFPNFGIWSASQDAPFVCLEPWMGRCDDCGFTGDLSEKPFINHLKMDEMFETAYTIEVF</sequence>
<dbReference type="CDD" id="cd09024">
    <property type="entry name" value="Aldose_epim_lacX"/>
    <property type="match status" value="1"/>
</dbReference>
<dbReference type="GO" id="GO:0030246">
    <property type="term" value="F:carbohydrate binding"/>
    <property type="evidence" value="ECO:0007669"/>
    <property type="project" value="InterPro"/>
</dbReference>
<reference evidence="1 2" key="1">
    <citation type="submission" date="2020-08" db="EMBL/GenBank/DDBJ databases">
        <title>Genome public.</title>
        <authorList>
            <person name="Liu C."/>
            <person name="Sun Q."/>
        </authorList>
    </citation>
    <scope>NUCLEOTIDE SEQUENCE [LARGE SCALE GENOMIC DNA]</scope>
    <source>
        <strain evidence="1 2">BX17</strain>
    </source>
</reference>
<dbReference type="Pfam" id="PF01263">
    <property type="entry name" value="Aldose_epim"/>
    <property type="match status" value="1"/>
</dbReference>
<keyword evidence="2" id="KW-1185">Reference proteome</keyword>
<accession>A0A8I0AGK6</accession>
<dbReference type="GO" id="GO:0016853">
    <property type="term" value="F:isomerase activity"/>
    <property type="evidence" value="ECO:0007669"/>
    <property type="project" value="InterPro"/>
</dbReference>
<protein>
    <submittedName>
        <fullName evidence="1">Aldose 1-epimerase family protein</fullName>
    </submittedName>
</protein>
<dbReference type="Proteomes" id="UP000652847">
    <property type="component" value="Unassembled WGS sequence"/>
</dbReference>
<name>A0A8I0AGK6_9FIRM</name>
<comment type="caution">
    <text evidence="1">The sequence shown here is derived from an EMBL/GenBank/DDBJ whole genome shotgun (WGS) entry which is preliminary data.</text>
</comment>
<evidence type="ECO:0000313" key="1">
    <source>
        <dbReference type="EMBL" id="MBC5649666.1"/>
    </source>
</evidence>
<dbReference type="SUPFAM" id="SSF74650">
    <property type="entry name" value="Galactose mutarotase-like"/>
    <property type="match status" value="1"/>
</dbReference>
<dbReference type="AlphaFoldDB" id="A0A8I0AGK6"/>
<dbReference type="PANTHER" id="PTHR11122:SF13">
    <property type="entry name" value="GLUCOSE-6-PHOSPHATE 1-EPIMERASE"/>
    <property type="match status" value="1"/>
</dbReference>
<organism evidence="1 2">
    <name type="scientific">Blautia segnis</name>
    <dbReference type="NCBI Taxonomy" id="2763030"/>
    <lineage>
        <taxon>Bacteria</taxon>
        <taxon>Bacillati</taxon>
        <taxon>Bacillota</taxon>
        <taxon>Clostridia</taxon>
        <taxon>Lachnospirales</taxon>
        <taxon>Lachnospiraceae</taxon>
        <taxon>Blautia</taxon>
    </lineage>
</organism>
<proteinExistence type="predicted"/>
<dbReference type="EMBL" id="JACOOT010000002">
    <property type="protein sequence ID" value="MBC5649666.1"/>
    <property type="molecule type" value="Genomic_DNA"/>
</dbReference>